<evidence type="ECO:0000313" key="2">
    <source>
        <dbReference type="EMBL" id="GFS45954.1"/>
    </source>
</evidence>
<organism evidence="2 3">
    <name type="scientific">Actinidia rufa</name>
    <dbReference type="NCBI Taxonomy" id="165716"/>
    <lineage>
        <taxon>Eukaryota</taxon>
        <taxon>Viridiplantae</taxon>
        <taxon>Streptophyta</taxon>
        <taxon>Embryophyta</taxon>
        <taxon>Tracheophyta</taxon>
        <taxon>Spermatophyta</taxon>
        <taxon>Magnoliopsida</taxon>
        <taxon>eudicotyledons</taxon>
        <taxon>Gunneridae</taxon>
        <taxon>Pentapetalae</taxon>
        <taxon>asterids</taxon>
        <taxon>Ericales</taxon>
        <taxon>Actinidiaceae</taxon>
        <taxon>Actinidia</taxon>
    </lineage>
</organism>
<name>A0A7J0E053_9ERIC</name>
<dbReference type="EMBL" id="BJWL01000456">
    <property type="protein sequence ID" value="GFS45954.1"/>
    <property type="molecule type" value="Genomic_DNA"/>
</dbReference>
<evidence type="ECO:0000313" key="3">
    <source>
        <dbReference type="Proteomes" id="UP000585474"/>
    </source>
</evidence>
<reference evidence="3" key="1">
    <citation type="submission" date="2019-07" db="EMBL/GenBank/DDBJ databases">
        <title>De Novo Assembly of kiwifruit Actinidia rufa.</title>
        <authorList>
            <person name="Sugita-Konishi S."/>
            <person name="Sato K."/>
            <person name="Mori E."/>
            <person name="Abe Y."/>
            <person name="Kisaki G."/>
            <person name="Hamano K."/>
            <person name="Suezawa K."/>
            <person name="Otani M."/>
            <person name="Fukuda T."/>
            <person name="Manabe T."/>
            <person name="Gomi K."/>
            <person name="Tabuchi M."/>
            <person name="Akimitsu K."/>
            <person name="Kataoka I."/>
        </authorList>
    </citation>
    <scope>NUCLEOTIDE SEQUENCE [LARGE SCALE GENOMIC DNA]</scope>
    <source>
        <strain evidence="3">cv. Fuchu</strain>
    </source>
</reference>
<keyword evidence="1" id="KW-0812">Transmembrane</keyword>
<keyword evidence="1" id="KW-0472">Membrane</keyword>
<sequence length="392" mass="43276">MLSMGSVVNLVWAPKNVGSVSLKRFCLSNDLQPEMVRSVSSCLAQSDLEVATVSELEIGEVQPRYNYQDPKFFQSIYPLLTDLNQIFVDLPLIGKALSCAQKMLFNVERGEVVDARLLSEVRTFQLVAEGLRIALNNAARALLLLWKLAAWQALKNYWKNPVSLEVKDLAKQLINKYEDDEERVAIKTADKKLLSDKPMVAVGAGATATLGASSISKIFPLFTKLVALKIPVSFKFLLTYPPKGDSFCPRKIFGPSKVVAHGIATYGAKSTPVLKAAAYAQKILSVAHALITSAERSSLSIMRIVFYQIMRKRGVQLIGVLLWTTFGFSGTTFAGLFVHEENIECAAESLLHLLQLPVWVVGFGIYIRHPRKLGKELLKDSRNCGGSSVQLQ</sequence>
<protein>
    <submittedName>
        <fullName evidence="2">Uncharacterized protein</fullName>
    </submittedName>
</protein>
<comment type="caution">
    <text evidence="2">The sequence shown here is derived from an EMBL/GenBank/DDBJ whole genome shotgun (WGS) entry which is preliminary data.</text>
</comment>
<dbReference type="Proteomes" id="UP000585474">
    <property type="component" value="Unassembled WGS sequence"/>
</dbReference>
<accession>A0A7J0E053</accession>
<gene>
    <name evidence="2" type="ORF">Acr_00g0099170</name>
</gene>
<keyword evidence="1" id="KW-1133">Transmembrane helix</keyword>
<proteinExistence type="predicted"/>
<dbReference type="OrthoDB" id="1908857at2759"/>
<keyword evidence="3" id="KW-1185">Reference proteome</keyword>
<evidence type="ECO:0000256" key="1">
    <source>
        <dbReference type="SAM" id="Phobius"/>
    </source>
</evidence>
<dbReference type="PANTHER" id="PTHR36020">
    <property type="entry name" value="TRANSMEMBRANE PROTEIN"/>
    <property type="match status" value="1"/>
</dbReference>
<feature type="transmembrane region" description="Helical" evidence="1">
    <location>
        <begin position="350"/>
        <end position="367"/>
    </location>
</feature>
<feature type="transmembrane region" description="Helical" evidence="1">
    <location>
        <begin position="317"/>
        <end position="338"/>
    </location>
</feature>
<dbReference type="PANTHER" id="PTHR36020:SF1">
    <property type="entry name" value="TRANSMEMBRANE PROTEIN"/>
    <property type="match status" value="1"/>
</dbReference>
<dbReference type="AlphaFoldDB" id="A0A7J0E053"/>